<evidence type="ECO:0000313" key="1">
    <source>
        <dbReference type="EMBL" id="JAH72055.1"/>
    </source>
</evidence>
<organism evidence="1">
    <name type="scientific">Anguilla anguilla</name>
    <name type="common">European freshwater eel</name>
    <name type="synonym">Muraena anguilla</name>
    <dbReference type="NCBI Taxonomy" id="7936"/>
    <lineage>
        <taxon>Eukaryota</taxon>
        <taxon>Metazoa</taxon>
        <taxon>Chordata</taxon>
        <taxon>Craniata</taxon>
        <taxon>Vertebrata</taxon>
        <taxon>Euteleostomi</taxon>
        <taxon>Actinopterygii</taxon>
        <taxon>Neopterygii</taxon>
        <taxon>Teleostei</taxon>
        <taxon>Anguilliformes</taxon>
        <taxon>Anguillidae</taxon>
        <taxon>Anguilla</taxon>
    </lineage>
</organism>
<sequence length="33" mass="3845">MCSVRQSHQAREEAGKFKFGYRWWLLVSDSGGQ</sequence>
<protein>
    <submittedName>
        <fullName evidence="1">Uncharacterized protein</fullName>
    </submittedName>
</protein>
<dbReference type="AlphaFoldDB" id="A0A0E9V3N6"/>
<proteinExistence type="predicted"/>
<accession>A0A0E9V3N6</accession>
<dbReference type="EMBL" id="GBXM01036522">
    <property type="protein sequence ID" value="JAH72055.1"/>
    <property type="molecule type" value="Transcribed_RNA"/>
</dbReference>
<reference evidence="1" key="2">
    <citation type="journal article" date="2015" name="Fish Shellfish Immunol.">
        <title>Early steps in the European eel (Anguilla anguilla)-Vibrio vulnificus interaction in the gills: Role of the RtxA13 toxin.</title>
        <authorList>
            <person name="Callol A."/>
            <person name="Pajuelo D."/>
            <person name="Ebbesson L."/>
            <person name="Teles M."/>
            <person name="MacKenzie S."/>
            <person name="Amaro C."/>
        </authorList>
    </citation>
    <scope>NUCLEOTIDE SEQUENCE</scope>
</reference>
<name>A0A0E9V3N6_ANGAN</name>
<reference evidence="1" key="1">
    <citation type="submission" date="2014-11" db="EMBL/GenBank/DDBJ databases">
        <authorList>
            <person name="Amaro Gonzalez C."/>
        </authorList>
    </citation>
    <scope>NUCLEOTIDE SEQUENCE</scope>
</reference>